<gene>
    <name evidence="1" type="ORF">BCV72DRAFT_303171</name>
</gene>
<organism evidence="1">
    <name type="scientific">Rhizopus microsporus var. microsporus</name>
    <dbReference type="NCBI Taxonomy" id="86635"/>
    <lineage>
        <taxon>Eukaryota</taxon>
        <taxon>Fungi</taxon>
        <taxon>Fungi incertae sedis</taxon>
        <taxon>Mucoromycota</taxon>
        <taxon>Mucoromycotina</taxon>
        <taxon>Mucoromycetes</taxon>
        <taxon>Mucorales</taxon>
        <taxon>Mucorineae</taxon>
        <taxon>Rhizopodaceae</taxon>
        <taxon>Rhizopus</taxon>
    </lineage>
</organism>
<dbReference type="Proteomes" id="UP000242414">
    <property type="component" value="Unassembled WGS sequence"/>
</dbReference>
<evidence type="ECO:0000313" key="1">
    <source>
        <dbReference type="EMBL" id="ORE09106.1"/>
    </source>
</evidence>
<sequence>MEHKRSIRELKPQGKASSSYVHRKLQEIPFVKKLNTSKYRSLKENTLPAINSNKTLEITSKLKNINKKDIDAVQSFTKTVQARIQDKAFMPLKYTDPRGTRYLSLLLLREPKTPKDFADIVDDTEIWVVDPGISAIFTAVDSTEHERVRTTSLEEYYHLCGYSLATRRREEHQEYHLDEFKYISELPTLKPVNLTSFLLAASTCLQNYQRVHNYYCLR</sequence>
<protein>
    <submittedName>
        <fullName evidence="1">Uncharacterized protein</fullName>
    </submittedName>
</protein>
<name>A0A1X0RAS3_RHIZD</name>
<accession>A0A1X0RAS3</accession>
<dbReference type="AlphaFoldDB" id="A0A1X0RAS3"/>
<dbReference type="VEuPathDB" id="FungiDB:BCV72DRAFT_303171"/>
<dbReference type="EMBL" id="KV921880">
    <property type="protein sequence ID" value="ORE09106.1"/>
    <property type="molecule type" value="Genomic_DNA"/>
</dbReference>
<reference evidence="1" key="1">
    <citation type="journal article" date="2016" name="Proc. Natl. Acad. Sci. U.S.A.">
        <title>Lipid metabolic changes in an early divergent fungus govern the establishment of a mutualistic symbiosis with endobacteria.</title>
        <authorList>
            <person name="Lastovetsky O.A."/>
            <person name="Gaspar M.L."/>
            <person name="Mondo S.J."/>
            <person name="LaButti K.M."/>
            <person name="Sandor L."/>
            <person name="Grigoriev I.V."/>
            <person name="Henry S.A."/>
            <person name="Pawlowska T.E."/>
        </authorList>
    </citation>
    <scope>NUCLEOTIDE SEQUENCE [LARGE SCALE GENOMIC DNA]</scope>
    <source>
        <strain evidence="1">ATCC 52814</strain>
    </source>
</reference>
<proteinExistence type="predicted"/>